<dbReference type="InterPro" id="IPR000515">
    <property type="entry name" value="MetI-like"/>
</dbReference>
<dbReference type="AlphaFoldDB" id="A0A916ZC62"/>
<dbReference type="SUPFAM" id="SSF161098">
    <property type="entry name" value="MetI-like"/>
    <property type="match status" value="1"/>
</dbReference>
<dbReference type="EMBL" id="BMHP01000004">
    <property type="protein sequence ID" value="GGD86358.1"/>
    <property type="molecule type" value="Genomic_DNA"/>
</dbReference>
<dbReference type="GO" id="GO:0055085">
    <property type="term" value="P:transmembrane transport"/>
    <property type="evidence" value="ECO:0007669"/>
    <property type="project" value="InterPro"/>
</dbReference>
<feature type="transmembrane region" description="Helical" evidence="7">
    <location>
        <begin position="211"/>
        <end position="233"/>
    </location>
</feature>
<dbReference type="Pfam" id="PF00528">
    <property type="entry name" value="BPD_transp_1"/>
    <property type="match status" value="1"/>
</dbReference>
<keyword evidence="10" id="KW-1185">Reference proteome</keyword>
<dbReference type="CDD" id="cd06261">
    <property type="entry name" value="TM_PBP2"/>
    <property type="match status" value="1"/>
</dbReference>
<feature type="transmembrane region" description="Helical" evidence="7">
    <location>
        <begin position="154"/>
        <end position="175"/>
    </location>
</feature>
<comment type="caution">
    <text evidence="9">The sequence shown here is derived from an EMBL/GenBank/DDBJ whole genome shotgun (WGS) entry which is preliminary data.</text>
</comment>
<evidence type="ECO:0000256" key="3">
    <source>
        <dbReference type="ARBA" id="ARBA00022475"/>
    </source>
</evidence>
<keyword evidence="2 7" id="KW-0813">Transport</keyword>
<dbReference type="PANTHER" id="PTHR30193">
    <property type="entry name" value="ABC TRANSPORTER PERMEASE PROTEIN"/>
    <property type="match status" value="1"/>
</dbReference>
<evidence type="ECO:0000313" key="9">
    <source>
        <dbReference type="EMBL" id="GGD86358.1"/>
    </source>
</evidence>
<evidence type="ECO:0000256" key="1">
    <source>
        <dbReference type="ARBA" id="ARBA00004651"/>
    </source>
</evidence>
<keyword evidence="4 7" id="KW-0812">Transmembrane</keyword>
<feature type="transmembrane region" description="Helical" evidence="7">
    <location>
        <begin position="12"/>
        <end position="37"/>
    </location>
</feature>
<evidence type="ECO:0000256" key="2">
    <source>
        <dbReference type="ARBA" id="ARBA00022448"/>
    </source>
</evidence>
<accession>A0A916ZC62</accession>
<gene>
    <name evidence="9" type="ORF">GCM10010911_51020</name>
</gene>
<dbReference type="RefSeq" id="WP_188996386.1">
    <property type="nucleotide sequence ID" value="NZ_BMHP01000004.1"/>
</dbReference>
<dbReference type="GO" id="GO:0005886">
    <property type="term" value="C:plasma membrane"/>
    <property type="evidence" value="ECO:0007669"/>
    <property type="project" value="UniProtKB-SubCell"/>
</dbReference>
<dbReference type="InterPro" id="IPR035906">
    <property type="entry name" value="MetI-like_sf"/>
</dbReference>
<feature type="domain" description="ABC transmembrane type-1" evidence="8">
    <location>
        <begin position="66"/>
        <end position="280"/>
    </location>
</feature>
<evidence type="ECO:0000256" key="6">
    <source>
        <dbReference type="ARBA" id="ARBA00023136"/>
    </source>
</evidence>
<sequence>MSRRFSFSPYLFVAPAVLLFAFTILVPIVMTFAFSFYDWNGFGKMNFVGFDNYARALQDRIYLNSYWHILIYIVSTVFLEVLVGLGLAGLITMGRRGSGLFRVAFFMPVMLPMIVVSYLWKFVYNSDFGLINSLLNAIGLESWTRVWLGDQQTALIAICIVSGWVYAGFYMTIFYSGIQRIPKEVYESAYLDGANEWQIFTKIKIPMIRSLVDTGIMLCVLTGFQAFDLFYVMTNGGPYNSTEIVTTYLVKVVFNHTNIGYGSALAVLMTLVIALIGLIANKLQRKDSGTLEY</sequence>
<comment type="similarity">
    <text evidence="7">Belongs to the binding-protein-dependent transport system permease family.</text>
</comment>
<dbReference type="PROSITE" id="PS50928">
    <property type="entry name" value="ABC_TM1"/>
    <property type="match status" value="1"/>
</dbReference>
<feature type="transmembrane region" description="Helical" evidence="7">
    <location>
        <begin position="100"/>
        <end position="120"/>
    </location>
</feature>
<reference evidence="9" key="1">
    <citation type="journal article" date="2014" name="Int. J. Syst. Evol. Microbiol.">
        <title>Complete genome sequence of Corynebacterium casei LMG S-19264T (=DSM 44701T), isolated from a smear-ripened cheese.</title>
        <authorList>
            <consortium name="US DOE Joint Genome Institute (JGI-PGF)"/>
            <person name="Walter F."/>
            <person name="Albersmeier A."/>
            <person name="Kalinowski J."/>
            <person name="Ruckert C."/>
        </authorList>
    </citation>
    <scope>NUCLEOTIDE SEQUENCE</scope>
    <source>
        <strain evidence="9">CGMCC 1.15178</strain>
    </source>
</reference>
<evidence type="ECO:0000256" key="4">
    <source>
        <dbReference type="ARBA" id="ARBA00022692"/>
    </source>
</evidence>
<dbReference type="InterPro" id="IPR051393">
    <property type="entry name" value="ABC_transporter_permease"/>
</dbReference>
<proteinExistence type="inferred from homology"/>
<reference evidence="9" key="2">
    <citation type="submission" date="2020-09" db="EMBL/GenBank/DDBJ databases">
        <authorList>
            <person name="Sun Q."/>
            <person name="Zhou Y."/>
        </authorList>
    </citation>
    <scope>NUCLEOTIDE SEQUENCE</scope>
    <source>
        <strain evidence="9">CGMCC 1.15178</strain>
    </source>
</reference>
<feature type="transmembrane region" description="Helical" evidence="7">
    <location>
        <begin position="259"/>
        <end position="280"/>
    </location>
</feature>
<evidence type="ECO:0000313" key="10">
    <source>
        <dbReference type="Proteomes" id="UP000612456"/>
    </source>
</evidence>
<name>A0A916ZC62_9BACL</name>
<keyword evidence="3" id="KW-1003">Cell membrane</keyword>
<keyword evidence="6 7" id="KW-0472">Membrane</keyword>
<protein>
    <submittedName>
        <fullName evidence="9">ABC transporter permease</fullName>
    </submittedName>
</protein>
<dbReference type="Gene3D" id="1.10.3720.10">
    <property type="entry name" value="MetI-like"/>
    <property type="match status" value="1"/>
</dbReference>
<keyword evidence="5 7" id="KW-1133">Transmembrane helix</keyword>
<evidence type="ECO:0000256" key="7">
    <source>
        <dbReference type="RuleBase" id="RU363032"/>
    </source>
</evidence>
<comment type="subcellular location">
    <subcellularLocation>
        <location evidence="1 7">Cell membrane</location>
        <topology evidence="1 7">Multi-pass membrane protein</topology>
    </subcellularLocation>
</comment>
<feature type="transmembrane region" description="Helical" evidence="7">
    <location>
        <begin position="66"/>
        <end position="88"/>
    </location>
</feature>
<evidence type="ECO:0000259" key="8">
    <source>
        <dbReference type="PROSITE" id="PS50928"/>
    </source>
</evidence>
<dbReference type="PANTHER" id="PTHR30193:SF37">
    <property type="entry name" value="INNER MEMBRANE ABC TRANSPORTER PERMEASE PROTEIN YCJO"/>
    <property type="match status" value="1"/>
</dbReference>
<evidence type="ECO:0000256" key="5">
    <source>
        <dbReference type="ARBA" id="ARBA00022989"/>
    </source>
</evidence>
<organism evidence="9 10">
    <name type="scientific">Paenibacillus nasutitermitis</name>
    <dbReference type="NCBI Taxonomy" id="1652958"/>
    <lineage>
        <taxon>Bacteria</taxon>
        <taxon>Bacillati</taxon>
        <taxon>Bacillota</taxon>
        <taxon>Bacilli</taxon>
        <taxon>Bacillales</taxon>
        <taxon>Paenibacillaceae</taxon>
        <taxon>Paenibacillus</taxon>
    </lineage>
</organism>
<dbReference type="Proteomes" id="UP000612456">
    <property type="component" value="Unassembled WGS sequence"/>
</dbReference>